<gene>
    <name evidence="9" type="ORF">NEMVEDRAFT_v1g194920</name>
</gene>
<dbReference type="PANTHER" id="PTHR31180:SF2">
    <property type="entry name" value="CILIA- AND FLAGELLA-ASSOCIATED PROTEIN 107"/>
    <property type="match status" value="1"/>
</dbReference>
<dbReference type="PANTHER" id="PTHR31180">
    <property type="entry name" value="CILIA- AND FLAGELLA-ASSOCIATED PROTEIN 107-RELATED"/>
    <property type="match status" value="1"/>
</dbReference>
<comment type="subcellular location">
    <subcellularLocation>
        <location evidence="1">Cytoplasm</location>
        <location evidence="1">Cytoskeleton</location>
        <location evidence="1">Flagellum axoneme</location>
    </subcellularLocation>
</comment>
<dbReference type="eggNOG" id="ENOG502RZRC">
    <property type="taxonomic scope" value="Eukaryota"/>
</dbReference>
<dbReference type="KEGG" id="nve:5501853"/>
<sequence>MFNPERYDDIKWGLPGWRIEQRYATDVLIGNWNEERRNFERGGSHFNSTQKTDFKNYGKQLPDVKTRRQALLKHDGLAKAYLFSHHGKTYSGHRISWYDQEYNKREVTESQLPPLRSWNSQQLAWGPEKSDFPLEGRPTNYGLLEKKQEKWRREAEAENMSIYHTTKELSYVPHARKAFTYRHHATPRFISSHFHPHRVNKDLHLRSKPYNTACEYPPLLASATI</sequence>
<dbReference type="Pfam" id="PF22595">
    <property type="entry name" value="CFAP107"/>
    <property type="match status" value="1"/>
</dbReference>
<evidence type="ECO:0000256" key="4">
    <source>
        <dbReference type="ARBA" id="ARBA00023069"/>
    </source>
</evidence>
<dbReference type="PhylomeDB" id="A7SZ59"/>
<evidence type="ECO:0000256" key="3">
    <source>
        <dbReference type="ARBA" id="ARBA00022846"/>
    </source>
</evidence>
<evidence type="ECO:0000313" key="10">
    <source>
        <dbReference type="Proteomes" id="UP000001593"/>
    </source>
</evidence>
<keyword evidence="3" id="KW-0282">Flagellum</keyword>
<dbReference type="EMBL" id="DS469950">
    <property type="protein sequence ID" value="EDO31004.1"/>
    <property type="molecule type" value="Genomic_DNA"/>
</dbReference>
<protein>
    <submittedName>
        <fullName evidence="9">Uncharacterized protein</fullName>
    </submittedName>
</protein>
<dbReference type="GO" id="GO:0005879">
    <property type="term" value="C:axonemal microtubule"/>
    <property type="evidence" value="ECO:0000318"/>
    <property type="project" value="GO_Central"/>
</dbReference>
<evidence type="ECO:0000256" key="1">
    <source>
        <dbReference type="ARBA" id="ARBA00004611"/>
    </source>
</evidence>
<reference evidence="9 10" key="1">
    <citation type="journal article" date="2007" name="Science">
        <title>Sea anemone genome reveals ancestral eumetazoan gene repertoire and genomic organization.</title>
        <authorList>
            <person name="Putnam N.H."/>
            <person name="Srivastava M."/>
            <person name="Hellsten U."/>
            <person name="Dirks B."/>
            <person name="Chapman J."/>
            <person name="Salamov A."/>
            <person name="Terry A."/>
            <person name="Shapiro H."/>
            <person name="Lindquist E."/>
            <person name="Kapitonov V.V."/>
            <person name="Jurka J."/>
            <person name="Genikhovich G."/>
            <person name="Grigoriev I.V."/>
            <person name="Lucas S.M."/>
            <person name="Steele R.E."/>
            <person name="Finnerty J.R."/>
            <person name="Technau U."/>
            <person name="Martindale M.Q."/>
            <person name="Rokhsar D.S."/>
        </authorList>
    </citation>
    <scope>NUCLEOTIDE SEQUENCE [LARGE SCALE GENOMIC DNA]</scope>
    <source>
        <strain evidence="10">CH2 X CH6</strain>
    </source>
</reference>
<evidence type="ECO:0000256" key="8">
    <source>
        <dbReference type="ARBA" id="ARBA00046435"/>
    </source>
</evidence>
<evidence type="ECO:0000313" key="9">
    <source>
        <dbReference type="EMBL" id="EDO31004.1"/>
    </source>
</evidence>
<keyword evidence="5" id="KW-0206">Cytoskeleton</keyword>
<evidence type="ECO:0000256" key="5">
    <source>
        <dbReference type="ARBA" id="ARBA00023212"/>
    </source>
</evidence>
<evidence type="ECO:0000256" key="6">
    <source>
        <dbReference type="ARBA" id="ARBA00023273"/>
    </source>
</evidence>
<keyword evidence="10" id="KW-1185">Reference proteome</keyword>
<dbReference type="InterPro" id="IPR054709">
    <property type="entry name" value="CFAP107"/>
</dbReference>
<comment type="function">
    <text evidence="7">Microtubule inner protein (MIP) part of the dynein-decorated doublet microtubules (DMTs) in cilia axoneme, which is required for motile cilia beating.</text>
</comment>
<dbReference type="OMA" id="TWEMHIK"/>
<evidence type="ECO:0000256" key="7">
    <source>
        <dbReference type="ARBA" id="ARBA00035003"/>
    </source>
</evidence>
<keyword evidence="6" id="KW-0966">Cell projection</keyword>
<dbReference type="STRING" id="45351.A7SZ59"/>
<keyword evidence="4" id="KW-0969">Cilium</keyword>
<comment type="subunit">
    <text evidence="8">Microtubule inner protein component of sperm flagellar doublet microtubules.</text>
</comment>
<accession>A7SZ59</accession>
<organism evidence="9 10">
    <name type="scientific">Nematostella vectensis</name>
    <name type="common">Starlet sea anemone</name>
    <dbReference type="NCBI Taxonomy" id="45351"/>
    <lineage>
        <taxon>Eukaryota</taxon>
        <taxon>Metazoa</taxon>
        <taxon>Cnidaria</taxon>
        <taxon>Anthozoa</taxon>
        <taxon>Hexacorallia</taxon>
        <taxon>Actiniaria</taxon>
        <taxon>Edwardsiidae</taxon>
        <taxon>Nematostella</taxon>
    </lineage>
</organism>
<dbReference type="InterPro" id="IPR037662">
    <property type="entry name" value="CFAP68/107"/>
</dbReference>
<keyword evidence="2" id="KW-0963">Cytoplasm</keyword>
<dbReference type="HOGENOM" id="CLU_100733_0_0_1"/>
<dbReference type="InParanoid" id="A7SZ59"/>
<proteinExistence type="predicted"/>
<dbReference type="AlphaFoldDB" id="A7SZ59"/>
<dbReference type="Proteomes" id="UP000001593">
    <property type="component" value="Unassembled WGS sequence"/>
</dbReference>
<evidence type="ECO:0000256" key="2">
    <source>
        <dbReference type="ARBA" id="ARBA00022490"/>
    </source>
</evidence>
<name>A7SZ59_NEMVE</name>
<dbReference type="OrthoDB" id="8185227at2759"/>
<dbReference type="GO" id="GO:0030317">
    <property type="term" value="P:flagellated sperm motility"/>
    <property type="evidence" value="ECO:0007669"/>
    <property type="project" value="InterPro"/>
</dbReference>